<evidence type="ECO:0000313" key="8">
    <source>
        <dbReference type="EMBL" id="CRG91408.1"/>
    </source>
</evidence>
<dbReference type="OrthoDB" id="10257314at2759"/>
<gene>
    <name evidence="8" type="ORF">PISL3812_08456</name>
</gene>
<dbReference type="InterPro" id="IPR042098">
    <property type="entry name" value="TauD-like_sf"/>
</dbReference>
<dbReference type="OMA" id="PFPKYIN"/>
<organism evidence="8 9">
    <name type="scientific">Talaromyces islandicus</name>
    <name type="common">Penicillium islandicum</name>
    <dbReference type="NCBI Taxonomy" id="28573"/>
    <lineage>
        <taxon>Eukaryota</taxon>
        <taxon>Fungi</taxon>
        <taxon>Dikarya</taxon>
        <taxon>Ascomycota</taxon>
        <taxon>Pezizomycotina</taxon>
        <taxon>Eurotiomycetes</taxon>
        <taxon>Eurotiomycetidae</taxon>
        <taxon>Eurotiales</taxon>
        <taxon>Trichocomaceae</taxon>
        <taxon>Talaromyces</taxon>
        <taxon>Talaromyces sect. Islandici</taxon>
    </lineage>
</organism>
<reference evidence="8 9" key="1">
    <citation type="submission" date="2015-04" db="EMBL/GenBank/DDBJ databases">
        <authorList>
            <person name="Syromyatnikov M.Y."/>
            <person name="Popov V.N."/>
        </authorList>
    </citation>
    <scope>NUCLEOTIDE SEQUENCE [LARGE SCALE GENOMIC DNA]</scope>
    <source>
        <strain evidence="8">WF-38-12</strain>
    </source>
</reference>
<dbReference type="SUPFAM" id="SSF51197">
    <property type="entry name" value="Clavaminate synthase-like"/>
    <property type="match status" value="1"/>
</dbReference>
<evidence type="ECO:0000256" key="1">
    <source>
        <dbReference type="ARBA" id="ARBA00001954"/>
    </source>
</evidence>
<dbReference type="EMBL" id="CVMT01000009">
    <property type="protein sequence ID" value="CRG91408.1"/>
    <property type="molecule type" value="Genomic_DNA"/>
</dbReference>
<dbReference type="AlphaFoldDB" id="A0A0U1M786"/>
<evidence type="ECO:0000256" key="3">
    <source>
        <dbReference type="ARBA" id="ARBA00022723"/>
    </source>
</evidence>
<keyword evidence="3" id="KW-0479">Metal-binding</keyword>
<keyword evidence="6" id="KW-0408">Iron</keyword>
<dbReference type="Proteomes" id="UP000054383">
    <property type="component" value="Unassembled WGS sequence"/>
</dbReference>
<dbReference type="STRING" id="28573.A0A0U1M786"/>
<accession>A0A0U1M786</accession>
<keyword evidence="4 8" id="KW-0223">Dioxygenase</keyword>
<protein>
    <submittedName>
        <fullName evidence="8">Alpha-ketoglutarate-dependent sulfonate dioxygenase</fullName>
    </submittedName>
</protein>
<evidence type="ECO:0000259" key="7">
    <source>
        <dbReference type="Pfam" id="PF02668"/>
    </source>
</evidence>
<comment type="cofactor">
    <cofactor evidence="1">
        <name>Fe(2+)</name>
        <dbReference type="ChEBI" id="CHEBI:29033"/>
    </cofactor>
</comment>
<dbReference type="Pfam" id="PF02668">
    <property type="entry name" value="TauD"/>
    <property type="match status" value="1"/>
</dbReference>
<name>A0A0U1M786_TALIS</name>
<evidence type="ECO:0000313" key="9">
    <source>
        <dbReference type="Proteomes" id="UP000054383"/>
    </source>
</evidence>
<dbReference type="GO" id="GO:0016706">
    <property type="term" value="F:2-oxoglutarate-dependent dioxygenase activity"/>
    <property type="evidence" value="ECO:0007669"/>
    <property type="project" value="TreeGrafter"/>
</dbReference>
<comment type="similarity">
    <text evidence="2">Belongs to the TfdA dioxygenase family.</text>
</comment>
<dbReference type="Gene3D" id="3.60.130.10">
    <property type="entry name" value="Clavaminate synthase-like"/>
    <property type="match status" value="1"/>
</dbReference>
<evidence type="ECO:0000256" key="2">
    <source>
        <dbReference type="ARBA" id="ARBA00005896"/>
    </source>
</evidence>
<dbReference type="GO" id="GO:0046872">
    <property type="term" value="F:metal ion binding"/>
    <property type="evidence" value="ECO:0007669"/>
    <property type="project" value="UniProtKB-KW"/>
</dbReference>
<keyword evidence="9" id="KW-1185">Reference proteome</keyword>
<dbReference type="InterPro" id="IPR051323">
    <property type="entry name" value="AtsK-like"/>
</dbReference>
<dbReference type="PANTHER" id="PTHR30468:SF10">
    <property type="entry name" value="TAUD_TFDA-LIKE DOMAIN-CONTAINING PROTEIN"/>
    <property type="match status" value="1"/>
</dbReference>
<evidence type="ECO:0000256" key="6">
    <source>
        <dbReference type="ARBA" id="ARBA00023004"/>
    </source>
</evidence>
<dbReference type="InterPro" id="IPR003819">
    <property type="entry name" value="TauD/TfdA-like"/>
</dbReference>
<feature type="domain" description="TauD/TfdA-like" evidence="7">
    <location>
        <begin position="36"/>
        <end position="336"/>
    </location>
</feature>
<evidence type="ECO:0000256" key="4">
    <source>
        <dbReference type="ARBA" id="ARBA00022964"/>
    </source>
</evidence>
<evidence type="ECO:0000256" key="5">
    <source>
        <dbReference type="ARBA" id="ARBA00023002"/>
    </source>
</evidence>
<dbReference type="GO" id="GO:0005737">
    <property type="term" value="C:cytoplasm"/>
    <property type="evidence" value="ECO:0007669"/>
    <property type="project" value="TreeGrafter"/>
</dbReference>
<sequence>MAPGISNLPIREHPVQKTEYPAPLKPSGALDKFKFEETTPVIGREYFDVNIVDDLLNAPNSDELVRDLAITISQRGVVFFRAQDNLTDDLQKKLVQRLGELTGKPASSTLHIHPVLNNTNEFGVADAEISTISSLARKKMFNVERNADRRRYDSAQWHSDIQFEPAPADYTSLRLTQLPSSGGDTLWASGYEIYDRFSKKYQEFFEGLTATYIGDGFIKAAERDPEHIYIHTEPRGSPLNVGKDLTAVHPVVRTNPVTGWKSIYALGPFPKYINELSSSESEELLAKFRSIITENHDLQVRLKWRNPNDIAIWDNRSAFHSATFDYEGLGERFGHRAVGIGEQPYLDPNSKSRAEALAVQ</sequence>
<proteinExistence type="inferred from homology"/>
<dbReference type="PANTHER" id="PTHR30468">
    <property type="entry name" value="ALPHA-KETOGLUTARATE-DEPENDENT SULFONATE DIOXYGENASE"/>
    <property type="match status" value="1"/>
</dbReference>
<keyword evidence="5" id="KW-0560">Oxidoreductase</keyword>